<organism evidence="4 5">
    <name type="scientific">Yoonia maricola</name>
    <dbReference type="NCBI Taxonomy" id="420999"/>
    <lineage>
        <taxon>Bacteria</taxon>
        <taxon>Pseudomonadati</taxon>
        <taxon>Pseudomonadota</taxon>
        <taxon>Alphaproteobacteria</taxon>
        <taxon>Rhodobacterales</taxon>
        <taxon>Paracoccaceae</taxon>
        <taxon>Yoonia</taxon>
    </lineage>
</organism>
<gene>
    <name evidence="4" type="ORF">BC777_0611</name>
</gene>
<evidence type="ECO:0000256" key="1">
    <source>
        <dbReference type="SAM" id="MobiDB-lite"/>
    </source>
</evidence>
<feature type="chain" id="PRO_5014676670" evidence="2">
    <location>
        <begin position="18"/>
        <end position="218"/>
    </location>
</feature>
<evidence type="ECO:0000256" key="2">
    <source>
        <dbReference type="SAM" id="SignalP"/>
    </source>
</evidence>
<sequence length="218" mass="23619">MRLFLLPFLFASGVATAQEVPPVSGITLNPSAGAEIGPIFETWVSPHQEGGEERDTPRFAPDMFKSTTPSVDRDERPSRGHGTLAFSRDLSTAYAHIAIEGVNPEDIVMFHIHCGRPGQLGPIIVDFGLENDLAEVFADGEVSLEITNEDIVAAMEHDHGLVAAFTAGCPITLAVPTDKVVTVAGLAHIAYQRELYYNIHTSGQTYFGDIRGQLYPVE</sequence>
<dbReference type="EMBL" id="PGTY01000001">
    <property type="protein sequence ID" value="PJI91772.1"/>
    <property type="molecule type" value="Genomic_DNA"/>
</dbReference>
<proteinExistence type="predicted"/>
<dbReference type="Proteomes" id="UP000228531">
    <property type="component" value="Unassembled WGS sequence"/>
</dbReference>
<reference evidence="4 5" key="1">
    <citation type="submission" date="2017-11" db="EMBL/GenBank/DDBJ databases">
        <title>Genomic Encyclopedia of Archaeal and Bacterial Type Strains, Phase II (KMG-II): From Individual Species to Whole Genera.</title>
        <authorList>
            <person name="Goeker M."/>
        </authorList>
    </citation>
    <scope>NUCLEOTIDE SEQUENCE [LARGE SCALE GENOMIC DNA]</scope>
    <source>
        <strain evidence="4 5">DSM 29128</strain>
    </source>
</reference>
<feature type="signal peptide" evidence="2">
    <location>
        <begin position="1"/>
        <end position="17"/>
    </location>
</feature>
<keyword evidence="5" id="KW-1185">Reference proteome</keyword>
<keyword evidence="2" id="KW-0732">Signal</keyword>
<accession>A0A2M8WLG5</accession>
<evidence type="ECO:0000259" key="3">
    <source>
        <dbReference type="Pfam" id="PF07452"/>
    </source>
</evidence>
<name>A0A2M8WLG5_9RHOB</name>
<dbReference type="OrthoDB" id="482689at2"/>
<dbReference type="InterPro" id="IPR010895">
    <property type="entry name" value="CHRD"/>
</dbReference>
<comment type="caution">
    <text evidence="4">The sequence shown here is derived from an EMBL/GenBank/DDBJ whole genome shotgun (WGS) entry which is preliminary data.</text>
</comment>
<evidence type="ECO:0000313" key="4">
    <source>
        <dbReference type="EMBL" id="PJI91772.1"/>
    </source>
</evidence>
<dbReference type="Pfam" id="PF07452">
    <property type="entry name" value="CHRD"/>
    <property type="match status" value="1"/>
</dbReference>
<dbReference type="RefSeq" id="WP_100366664.1">
    <property type="nucleotide sequence ID" value="NZ_PGTY01000001.1"/>
</dbReference>
<evidence type="ECO:0000313" key="5">
    <source>
        <dbReference type="Proteomes" id="UP000228531"/>
    </source>
</evidence>
<feature type="domain" description="CHRD" evidence="3">
    <location>
        <begin position="76"/>
        <end position="214"/>
    </location>
</feature>
<feature type="region of interest" description="Disordered" evidence="1">
    <location>
        <begin position="47"/>
        <end position="82"/>
    </location>
</feature>
<protein>
    <submittedName>
        <fullName evidence="4">CHRD domain-containing protein</fullName>
    </submittedName>
</protein>
<dbReference type="AlphaFoldDB" id="A0A2M8WLG5"/>